<evidence type="ECO:0000256" key="9">
    <source>
        <dbReference type="ARBA" id="ARBA00022859"/>
    </source>
</evidence>
<dbReference type="FunFam" id="1.10.533.10:FF:000022">
    <property type="entry name" value="B-cell lymphoma/leukemia 10"/>
    <property type="match status" value="1"/>
</dbReference>
<dbReference type="EMBL" id="WNTK01000005">
    <property type="protein sequence ID" value="KAG9482921.1"/>
    <property type="molecule type" value="Genomic_DNA"/>
</dbReference>
<evidence type="ECO:0000256" key="11">
    <source>
        <dbReference type="ARBA" id="ARBA00023130"/>
    </source>
</evidence>
<dbReference type="GO" id="GO:0006915">
    <property type="term" value="P:apoptotic process"/>
    <property type="evidence" value="ECO:0007669"/>
    <property type="project" value="UniProtKB-KW"/>
</dbReference>
<reference evidence="18" key="1">
    <citation type="thesis" date="2020" institute="ProQuest LLC" country="789 East Eisenhower Parkway, Ann Arbor, MI, USA">
        <title>Comparative Genomics and Chromosome Evolution.</title>
        <authorList>
            <person name="Mudd A.B."/>
        </authorList>
    </citation>
    <scope>NUCLEOTIDE SEQUENCE</scope>
    <source>
        <strain evidence="18">HN-11 Male</strain>
        <tissue evidence="18">Kidney and liver</tissue>
    </source>
</reference>
<dbReference type="PROSITE" id="PS50209">
    <property type="entry name" value="CARD"/>
    <property type="match status" value="1"/>
</dbReference>
<keyword evidence="7" id="KW-0053">Apoptosis</keyword>
<dbReference type="GO" id="GO:0019209">
    <property type="term" value="F:kinase activator activity"/>
    <property type="evidence" value="ECO:0007669"/>
    <property type="project" value="TreeGrafter"/>
</dbReference>
<dbReference type="SUPFAM" id="SSF47986">
    <property type="entry name" value="DEATH domain"/>
    <property type="match status" value="1"/>
</dbReference>
<keyword evidence="4" id="KW-1017">Isopeptide bond</keyword>
<dbReference type="InterPro" id="IPR011029">
    <property type="entry name" value="DEATH-like_dom_sf"/>
</dbReference>
<dbReference type="GO" id="GO:0051059">
    <property type="term" value="F:NF-kappaB binding"/>
    <property type="evidence" value="ECO:0007669"/>
    <property type="project" value="TreeGrafter"/>
</dbReference>
<evidence type="ECO:0000259" key="17">
    <source>
        <dbReference type="PROSITE" id="PS50209"/>
    </source>
</evidence>
<evidence type="ECO:0000256" key="2">
    <source>
        <dbReference type="ARBA" id="ARBA00004496"/>
    </source>
</evidence>
<evidence type="ECO:0000256" key="10">
    <source>
        <dbReference type="ARBA" id="ARBA00022990"/>
    </source>
</evidence>
<dbReference type="Proteomes" id="UP000770717">
    <property type="component" value="Unassembled WGS sequence"/>
</dbReference>
<dbReference type="PANTHER" id="PTHR34920">
    <property type="entry name" value="B-CELL LYMPHOMA/LEUKEMIA 10"/>
    <property type="match status" value="1"/>
</dbReference>
<keyword evidence="11" id="KW-1064">Adaptive immunity</keyword>
<evidence type="ECO:0000256" key="3">
    <source>
        <dbReference type="ARBA" id="ARBA00022490"/>
    </source>
</evidence>
<evidence type="ECO:0000256" key="7">
    <source>
        <dbReference type="ARBA" id="ARBA00022703"/>
    </source>
</evidence>
<dbReference type="GO" id="GO:0045121">
    <property type="term" value="C:membrane raft"/>
    <property type="evidence" value="ECO:0007669"/>
    <property type="project" value="UniProtKB-SubCell"/>
</dbReference>
<sequence>MTPQLNEDAMADIKKEAVERLRPYLCEKLIAERHFDYLRSKMILNKDDTEEITCQTTSRKRAGEMLDRLAKNPKGLDALIESIRQQRTQDFLIEKITDEVLRVKNSRLESLQDGCWDASPTTSNGLNSNDEKLVSPQMESTILYHPEGEPSLPHYCSSLTLRSPSTIESRSNNSKQSSNFSNKFPKPGELGAPALPIILPAEPEESCACSTMDNQFLPLRSSSPFKP</sequence>
<dbReference type="InterPro" id="IPR042143">
    <property type="entry name" value="CARD_BCL10"/>
</dbReference>
<dbReference type="EMBL" id="WNTK01000005">
    <property type="protein sequence ID" value="KAG9482922.1"/>
    <property type="molecule type" value="Genomic_DNA"/>
</dbReference>
<feature type="region of interest" description="Disordered" evidence="16">
    <location>
        <begin position="165"/>
        <end position="194"/>
    </location>
</feature>
<keyword evidence="5" id="KW-0597">Phosphoprotein</keyword>
<keyword evidence="12" id="KW-0472">Membrane</keyword>
<keyword evidence="3" id="KW-0963">Cytoplasm</keyword>
<dbReference type="InterPro" id="IPR033238">
    <property type="entry name" value="BCL10/E10"/>
</dbReference>
<evidence type="ECO:0000256" key="4">
    <source>
        <dbReference type="ARBA" id="ARBA00022499"/>
    </source>
</evidence>
<keyword evidence="10" id="KW-0007">Acetylation</keyword>
<dbReference type="GO" id="GO:0005829">
    <property type="term" value="C:cytosol"/>
    <property type="evidence" value="ECO:0007669"/>
    <property type="project" value="TreeGrafter"/>
</dbReference>
<name>A0A8J6F7C2_ELECQ</name>
<evidence type="ECO:0000256" key="16">
    <source>
        <dbReference type="SAM" id="MobiDB-lite"/>
    </source>
</evidence>
<evidence type="ECO:0000256" key="15">
    <source>
        <dbReference type="ARBA" id="ARBA00077472"/>
    </source>
</evidence>
<protein>
    <recommendedName>
        <fullName evidence="14">B-cell lymphoma/leukemia 10</fullName>
    </recommendedName>
    <alternativeName>
        <fullName evidence="15">B-cell CLL/lymphoma 10</fullName>
    </alternativeName>
</protein>
<comment type="subcellular location">
    <subcellularLocation>
        <location evidence="2">Cytoplasm</location>
    </subcellularLocation>
    <subcellularLocation>
        <location evidence="1">Membrane raft</location>
    </subcellularLocation>
</comment>
<dbReference type="GO" id="GO:0003713">
    <property type="term" value="F:transcription coactivator activity"/>
    <property type="evidence" value="ECO:0007669"/>
    <property type="project" value="TreeGrafter"/>
</dbReference>
<dbReference type="GO" id="GO:0002250">
    <property type="term" value="P:adaptive immune response"/>
    <property type="evidence" value="ECO:0007669"/>
    <property type="project" value="UniProtKB-KW"/>
</dbReference>
<evidence type="ECO:0000256" key="1">
    <source>
        <dbReference type="ARBA" id="ARBA00004285"/>
    </source>
</evidence>
<gene>
    <name evidence="18" type="ORF">GDO78_009070</name>
</gene>
<dbReference type="PANTHER" id="PTHR34920:SF1">
    <property type="entry name" value="B-CELL LYMPHOMA_LEUKEMIA 10"/>
    <property type="match status" value="1"/>
</dbReference>
<keyword evidence="6" id="KW-0399">Innate immunity</keyword>
<dbReference type="InterPro" id="IPR001315">
    <property type="entry name" value="CARD"/>
</dbReference>
<evidence type="ECO:0000256" key="5">
    <source>
        <dbReference type="ARBA" id="ARBA00022553"/>
    </source>
</evidence>
<dbReference type="CDD" id="cd08810">
    <property type="entry name" value="CARD_BCL10"/>
    <property type="match status" value="1"/>
</dbReference>
<dbReference type="Pfam" id="PF00619">
    <property type="entry name" value="CARD"/>
    <property type="match status" value="1"/>
</dbReference>
<dbReference type="GO" id="GO:0045087">
    <property type="term" value="P:innate immune response"/>
    <property type="evidence" value="ECO:0007669"/>
    <property type="project" value="UniProtKB-KW"/>
</dbReference>
<evidence type="ECO:0000313" key="19">
    <source>
        <dbReference type="Proteomes" id="UP000770717"/>
    </source>
</evidence>
<evidence type="ECO:0000256" key="14">
    <source>
        <dbReference type="ARBA" id="ARBA00068591"/>
    </source>
</evidence>
<proteinExistence type="predicted"/>
<organism evidence="18 19">
    <name type="scientific">Eleutherodactylus coqui</name>
    <name type="common">Puerto Rican coqui</name>
    <dbReference type="NCBI Taxonomy" id="57060"/>
    <lineage>
        <taxon>Eukaryota</taxon>
        <taxon>Metazoa</taxon>
        <taxon>Chordata</taxon>
        <taxon>Craniata</taxon>
        <taxon>Vertebrata</taxon>
        <taxon>Euteleostomi</taxon>
        <taxon>Amphibia</taxon>
        <taxon>Batrachia</taxon>
        <taxon>Anura</taxon>
        <taxon>Neobatrachia</taxon>
        <taxon>Hyloidea</taxon>
        <taxon>Eleutherodactylidae</taxon>
        <taxon>Eleutherodactylinae</taxon>
        <taxon>Eleutherodactylus</taxon>
        <taxon>Eleutherodactylus</taxon>
    </lineage>
</organism>
<keyword evidence="19" id="KW-1185">Reference proteome</keyword>
<feature type="domain" description="CARD" evidence="17">
    <location>
        <begin position="10"/>
        <end position="85"/>
    </location>
</feature>
<comment type="caution">
    <text evidence="18">The sequence shown here is derived from an EMBL/GenBank/DDBJ whole genome shotgun (WGS) entry which is preliminary data.</text>
</comment>
<dbReference type="Gene3D" id="1.10.533.10">
    <property type="entry name" value="Death Domain, Fas"/>
    <property type="match status" value="1"/>
</dbReference>
<dbReference type="AlphaFoldDB" id="A0A8J6F7C2"/>
<dbReference type="GO" id="GO:0043422">
    <property type="term" value="F:protein kinase B binding"/>
    <property type="evidence" value="ECO:0007669"/>
    <property type="project" value="TreeGrafter"/>
</dbReference>
<keyword evidence="8" id="KW-0832">Ubl conjugation</keyword>
<dbReference type="GO" id="GO:0032449">
    <property type="term" value="C:CBM complex"/>
    <property type="evidence" value="ECO:0007669"/>
    <property type="project" value="TreeGrafter"/>
</dbReference>
<evidence type="ECO:0000256" key="6">
    <source>
        <dbReference type="ARBA" id="ARBA00022588"/>
    </source>
</evidence>
<dbReference type="OrthoDB" id="5984934at2759"/>
<evidence type="ECO:0000256" key="12">
    <source>
        <dbReference type="ARBA" id="ARBA00023136"/>
    </source>
</evidence>
<evidence type="ECO:0000313" key="18">
    <source>
        <dbReference type="EMBL" id="KAG9482922.1"/>
    </source>
</evidence>
<comment type="subunit">
    <text evidence="13">Homomultimer; homooligomerized following recruitment by CARD domain-containing proteins that form a nucleating helical template that recruits BCL10 via CARD-CARD interaction. Self-associates by CARD-CARD interaction and interacts with other CARD-proteins such as CARD9, CARD10, CARD11 and CARD14. Forms a complex with CARD14 and MALT1; resulting in the formation of a CBM (CARD14-BCL10-MALT1) complex. Forms a complex with CARD11 and MALT1; resulting in the formation of a CBM (CARD11-BCL10-MALT1) complex. Forms a complex with CARD9 and MALT1; resulting in the formation of a CBM (CARD9-BCL10-MALT1) complex. Found in a membrane raft complex, at least composed of BCL10, CARD11, DPP4 and IKBKB. Binds caspase-9 with its C-terminal domain. Interacts with TRAF2 and BIRC2/c-IAP2. Interacts with PELI2 and SOCS3; these interactions may be mutually exclusive.</text>
</comment>
<feature type="compositionally biased region" description="Low complexity" evidence="16">
    <location>
        <begin position="169"/>
        <end position="194"/>
    </location>
</feature>
<evidence type="ECO:0000256" key="13">
    <source>
        <dbReference type="ARBA" id="ARBA00064168"/>
    </source>
</evidence>
<accession>A0A8J6F7C2</accession>
<evidence type="ECO:0000256" key="8">
    <source>
        <dbReference type="ARBA" id="ARBA00022843"/>
    </source>
</evidence>
<dbReference type="SMART" id="SM00114">
    <property type="entry name" value="CARD"/>
    <property type="match status" value="1"/>
</dbReference>
<keyword evidence="9" id="KW-0391">Immunity</keyword>
<dbReference type="GO" id="GO:2001238">
    <property type="term" value="P:positive regulation of extrinsic apoptotic signaling pathway"/>
    <property type="evidence" value="ECO:0007669"/>
    <property type="project" value="TreeGrafter"/>
</dbReference>